<evidence type="ECO:0000259" key="1">
    <source>
        <dbReference type="Pfam" id="PF07566"/>
    </source>
</evidence>
<sequence length="198" mass="22686">MDQETEIYTNPKLFMVLLGSKAPQRNVEQHDYFFGIAPSLSRLVPQLKAFWPEAGSSLHIDGWREINLVDGYQVKVIEKNNTIASDVHKLFFINLGGYQTGKLEEQHYTMLCVKPDTAQAVQDSKKTIFFKSNSTKGANSHIDEKYGIDVDDIYRLDDILSPDLKKKYQIQVSPADIEIPEDQIHLGYFKLDKIESHH</sequence>
<dbReference type="Proteomes" id="UP000307244">
    <property type="component" value="Unassembled WGS sequence"/>
</dbReference>
<feature type="domain" description="DUF1543" evidence="1">
    <location>
        <begin position="25"/>
        <end position="76"/>
    </location>
</feature>
<dbReference type="AlphaFoldDB" id="A0A4U1CS28"/>
<reference evidence="2 3" key="1">
    <citation type="submission" date="2019-04" db="EMBL/GenBank/DDBJ databases">
        <title>Pedobacter sp. RP-3-15 sp. nov., isolated from Arctic soil.</title>
        <authorList>
            <person name="Dahal R.H."/>
            <person name="Kim D.-U."/>
        </authorList>
    </citation>
    <scope>NUCLEOTIDE SEQUENCE [LARGE SCALE GENOMIC DNA]</scope>
    <source>
        <strain evidence="2 3">RP-3-15</strain>
    </source>
</reference>
<dbReference type="OrthoDB" id="850243at2"/>
<dbReference type="EMBL" id="SWBQ01000001">
    <property type="protein sequence ID" value="TKC09730.1"/>
    <property type="molecule type" value="Genomic_DNA"/>
</dbReference>
<dbReference type="Gene3D" id="3.10.20.10">
    <property type="match status" value="2"/>
</dbReference>
<proteinExistence type="predicted"/>
<protein>
    <submittedName>
        <fullName evidence="2">DUF1543 domain-containing protein</fullName>
    </submittedName>
</protein>
<comment type="caution">
    <text evidence="2">The sequence shown here is derived from an EMBL/GenBank/DDBJ whole genome shotgun (WGS) entry which is preliminary data.</text>
</comment>
<gene>
    <name evidence="2" type="ORF">FA047_03475</name>
</gene>
<evidence type="ECO:0000313" key="3">
    <source>
        <dbReference type="Proteomes" id="UP000307244"/>
    </source>
</evidence>
<evidence type="ECO:0000313" key="2">
    <source>
        <dbReference type="EMBL" id="TKC09730.1"/>
    </source>
</evidence>
<dbReference type="Pfam" id="PF07566">
    <property type="entry name" value="DUF1543"/>
    <property type="match status" value="1"/>
</dbReference>
<name>A0A4U1CS28_9SPHI</name>
<accession>A0A4U1CS28</accession>
<organism evidence="2 3">
    <name type="scientific">Pedobacter frigoris</name>
    <dbReference type="NCBI Taxonomy" id="2571272"/>
    <lineage>
        <taxon>Bacteria</taxon>
        <taxon>Pseudomonadati</taxon>
        <taxon>Bacteroidota</taxon>
        <taxon>Sphingobacteriia</taxon>
        <taxon>Sphingobacteriales</taxon>
        <taxon>Sphingobacteriaceae</taxon>
        <taxon>Pedobacter</taxon>
    </lineage>
</organism>
<dbReference type="InterPro" id="IPR011440">
    <property type="entry name" value="DUF1543"/>
</dbReference>
<keyword evidence="3" id="KW-1185">Reference proteome</keyword>